<gene>
    <name evidence="3" type="ORF">DVH24_023836</name>
</gene>
<feature type="region of interest" description="Disordered" evidence="2">
    <location>
        <begin position="345"/>
        <end position="367"/>
    </location>
</feature>
<feature type="compositionally biased region" description="Basic residues" evidence="2">
    <location>
        <begin position="67"/>
        <end position="76"/>
    </location>
</feature>
<accession>A0A498KPL5</accession>
<dbReference type="Proteomes" id="UP000290289">
    <property type="component" value="Unassembled WGS sequence"/>
</dbReference>
<evidence type="ECO:0000313" key="3">
    <source>
        <dbReference type="EMBL" id="RXI10030.1"/>
    </source>
</evidence>
<sequence>MGKDRNGSVSEGRSRSSEKEERRSRSCEKAEETERKSEKAREISDSESGEDRRKARESSESGDEKHVKRRRRPRRRYSSEEDTDSESESESEESGSDSESECDSGSESDGDRRRKRRKRREKADDRERKRRKREKEKGRKRRRREKEEERKKKEKRKKKRKEKKEKGKAGVVTNSWGKYGIIRETDMWNKRPKFTAWLQEVKQVNLEHLANWEEKQMFKQFMEDHNTATFPSKKFIFKYYSLDDYYRNKMEKEIKRGFKKVAPTECIVFNNEEQKRQEMMRMCEKQKEEVEALKRSMQSGLAQAMKEQAQLREEMAYQYKIGNMEAAAAIQRRLDPDAAGCKASFGMQTGRDRTGRKRKGVKMSLDRNKEEEGDEEVIILCYTDVERVIPRDEAERVIPRDEAERKFIQNSFSGTARSTRFRRTKCGTERLVPLCSVPF</sequence>
<feature type="compositionally biased region" description="Basic residues" evidence="2">
    <location>
        <begin position="152"/>
        <end position="163"/>
    </location>
</feature>
<feature type="compositionally biased region" description="Basic and acidic residues" evidence="2">
    <location>
        <begin position="1"/>
        <end position="66"/>
    </location>
</feature>
<feature type="compositionally biased region" description="Acidic residues" evidence="2">
    <location>
        <begin position="80"/>
        <end position="108"/>
    </location>
</feature>
<dbReference type="AlphaFoldDB" id="A0A498KPL5"/>
<evidence type="ECO:0000256" key="2">
    <source>
        <dbReference type="SAM" id="MobiDB-lite"/>
    </source>
</evidence>
<proteinExistence type="predicted"/>
<comment type="caution">
    <text evidence="3">The sequence shown here is derived from an EMBL/GenBank/DDBJ whole genome shotgun (WGS) entry which is preliminary data.</text>
</comment>
<evidence type="ECO:0000313" key="4">
    <source>
        <dbReference type="Proteomes" id="UP000290289"/>
    </source>
</evidence>
<organism evidence="3 4">
    <name type="scientific">Malus domestica</name>
    <name type="common">Apple</name>
    <name type="synonym">Pyrus malus</name>
    <dbReference type="NCBI Taxonomy" id="3750"/>
    <lineage>
        <taxon>Eukaryota</taxon>
        <taxon>Viridiplantae</taxon>
        <taxon>Streptophyta</taxon>
        <taxon>Embryophyta</taxon>
        <taxon>Tracheophyta</taxon>
        <taxon>Spermatophyta</taxon>
        <taxon>Magnoliopsida</taxon>
        <taxon>eudicotyledons</taxon>
        <taxon>Gunneridae</taxon>
        <taxon>Pentapetalae</taxon>
        <taxon>rosids</taxon>
        <taxon>fabids</taxon>
        <taxon>Rosales</taxon>
        <taxon>Rosaceae</taxon>
        <taxon>Amygdaloideae</taxon>
        <taxon>Maleae</taxon>
        <taxon>Malus</taxon>
    </lineage>
</organism>
<reference evidence="3 4" key="1">
    <citation type="submission" date="2018-10" db="EMBL/GenBank/DDBJ databases">
        <title>A high-quality apple genome assembly.</title>
        <authorList>
            <person name="Hu J."/>
        </authorList>
    </citation>
    <scope>NUCLEOTIDE SEQUENCE [LARGE SCALE GENOMIC DNA]</scope>
    <source>
        <strain evidence="4">cv. HFTH1</strain>
        <tissue evidence="3">Young leaf</tissue>
    </source>
</reference>
<feature type="coiled-coil region" evidence="1">
    <location>
        <begin position="269"/>
        <end position="314"/>
    </location>
</feature>
<dbReference type="EMBL" id="RDQH01000051">
    <property type="protein sequence ID" value="RXI10030.1"/>
    <property type="molecule type" value="Genomic_DNA"/>
</dbReference>
<protein>
    <submittedName>
        <fullName evidence="3">Uncharacterized protein</fullName>
    </submittedName>
</protein>
<feature type="compositionally biased region" description="Basic residues" evidence="2">
    <location>
        <begin position="128"/>
        <end position="144"/>
    </location>
</feature>
<dbReference type="PANTHER" id="PTHR34689:SF1">
    <property type="entry name" value="NUCLEIC ACID-BINDING PROTEIN"/>
    <property type="match status" value="1"/>
</dbReference>
<name>A0A498KPL5_MALDO</name>
<dbReference type="STRING" id="3750.A0A498KPL5"/>
<evidence type="ECO:0000256" key="1">
    <source>
        <dbReference type="SAM" id="Coils"/>
    </source>
</evidence>
<dbReference type="PANTHER" id="PTHR34689">
    <property type="entry name" value="NUCLEIC ACID-BINDING PROTEIN"/>
    <property type="match status" value="1"/>
</dbReference>
<keyword evidence="4" id="KW-1185">Reference proteome</keyword>
<feature type="region of interest" description="Disordered" evidence="2">
    <location>
        <begin position="1"/>
        <end position="169"/>
    </location>
</feature>
<keyword evidence="1" id="KW-0175">Coiled coil</keyword>